<dbReference type="PANTHER" id="PTHR42879:SF2">
    <property type="entry name" value="3-OXOACYL-[ACYL-CARRIER-PROTEIN] REDUCTASE FABG"/>
    <property type="match status" value="1"/>
</dbReference>
<protein>
    <submittedName>
        <fullName evidence="5">SDR family oxidoreductase</fullName>
    </submittedName>
</protein>
<dbReference type="InterPro" id="IPR036291">
    <property type="entry name" value="NAD(P)-bd_dom_sf"/>
</dbReference>
<evidence type="ECO:0000256" key="1">
    <source>
        <dbReference type="ARBA" id="ARBA00006484"/>
    </source>
</evidence>
<accession>A0A4D7B7P0</accession>
<comment type="similarity">
    <text evidence="1 2">Belongs to the short-chain dehydrogenases/reductases (SDR) family.</text>
</comment>
<dbReference type="KEGG" id="pstg:E8M01_20640"/>
<organism evidence="5 6">
    <name type="scientific">Phreatobacter stygius</name>
    <dbReference type="NCBI Taxonomy" id="1940610"/>
    <lineage>
        <taxon>Bacteria</taxon>
        <taxon>Pseudomonadati</taxon>
        <taxon>Pseudomonadota</taxon>
        <taxon>Alphaproteobacteria</taxon>
        <taxon>Hyphomicrobiales</taxon>
        <taxon>Phreatobacteraceae</taxon>
        <taxon>Phreatobacter</taxon>
    </lineage>
</organism>
<dbReference type="Gene3D" id="3.40.50.720">
    <property type="entry name" value="NAD(P)-binding Rossmann-like Domain"/>
    <property type="match status" value="1"/>
</dbReference>
<dbReference type="PRINTS" id="PR00080">
    <property type="entry name" value="SDRFAMILY"/>
</dbReference>
<dbReference type="CDD" id="cd05233">
    <property type="entry name" value="SDR_c"/>
    <property type="match status" value="1"/>
</dbReference>
<dbReference type="Proteomes" id="UP000298781">
    <property type="component" value="Chromosome"/>
</dbReference>
<sequence length="265" mass="26925">MVVPSSAGHSSQGRPMAGKRALVTGGGRGIGRAVARGLSMAGVHVIVLGRTEASLAEAVAAGDAAEFIIADVTDPEALERAVRAAEATGPIDILVNNAGHAETVPAKRLERGHFDRMIALNLTSVFDGIRLVLPAMLARGQGRIITIASTAGLTGYPYVSAYCAAKHGVVGLTRALAKEVATSGVTINAVCPGFTETDLVAGSIETIVAKTGRTPDAALADLTRSMPIGRLIKPEEVAHAVLWLASDEAAAVTGLALPVAGGEIA</sequence>
<dbReference type="SUPFAM" id="SSF51735">
    <property type="entry name" value="NAD(P)-binding Rossmann-fold domains"/>
    <property type="match status" value="1"/>
</dbReference>
<evidence type="ECO:0000259" key="4">
    <source>
        <dbReference type="SMART" id="SM00822"/>
    </source>
</evidence>
<dbReference type="FunFam" id="3.40.50.720:FF:000084">
    <property type="entry name" value="Short-chain dehydrogenase reductase"/>
    <property type="match status" value="1"/>
</dbReference>
<dbReference type="GO" id="GO:0032787">
    <property type="term" value="P:monocarboxylic acid metabolic process"/>
    <property type="evidence" value="ECO:0007669"/>
    <property type="project" value="UniProtKB-ARBA"/>
</dbReference>
<evidence type="ECO:0000256" key="2">
    <source>
        <dbReference type="RuleBase" id="RU000363"/>
    </source>
</evidence>
<gene>
    <name evidence="5" type="ORF">E8M01_20640</name>
</gene>
<dbReference type="OrthoDB" id="9804774at2"/>
<proteinExistence type="inferred from homology"/>
<dbReference type="InterPro" id="IPR002347">
    <property type="entry name" value="SDR_fam"/>
</dbReference>
<name>A0A4D7B7P0_9HYPH</name>
<evidence type="ECO:0000313" key="5">
    <source>
        <dbReference type="EMBL" id="QCI66420.1"/>
    </source>
</evidence>
<dbReference type="PROSITE" id="PS00061">
    <property type="entry name" value="ADH_SHORT"/>
    <property type="match status" value="1"/>
</dbReference>
<dbReference type="PANTHER" id="PTHR42879">
    <property type="entry name" value="3-OXOACYL-(ACYL-CARRIER-PROTEIN) REDUCTASE"/>
    <property type="match status" value="1"/>
</dbReference>
<dbReference type="InterPro" id="IPR020904">
    <property type="entry name" value="Sc_DH/Rdtase_CS"/>
</dbReference>
<dbReference type="AlphaFoldDB" id="A0A4D7B7P0"/>
<keyword evidence="6" id="KW-1185">Reference proteome</keyword>
<dbReference type="SMART" id="SM00822">
    <property type="entry name" value="PKS_KR"/>
    <property type="match status" value="1"/>
</dbReference>
<dbReference type="Pfam" id="PF00106">
    <property type="entry name" value="adh_short"/>
    <property type="match status" value="1"/>
</dbReference>
<dbReference type="EMBL" id="CP039690">
    <property type="protein sequence ID" value="QCI66420.1"/>
    <property type="molecule type" value="Genomic_DNA"/>
</dbReference>
<evidence type="ECO:0000313" key="6">
    <source>
        <dbReference type="Proteomes" id="UP000298781"/>
    </source>
</evidence>
<dbReference type="PRINTS" id="PR00081">
    <property type="entry name" value="GDHRDH"/>
</dbReference>
<evidence type="ECO:0000256" key="3">
    <source>
        <dbReference type="SAM" id="MobiDB-lite"/>
    </source>
</evidence>
<feature type="region of interest" description="Disordered" evidence="3">
    <location>
        <begin position="1"/>
        <end position="22"/>
    </location>
</feature>
<reference evidence="5 6" key="1">
    <citation type="submission" date="2019-04" db="EMBL/GenBank/DDBJ databases">
        <title>Phreatobacter aquaticus sp. nov.</title>
        <authorList>
            <person name="Choi A."/>
        </authorList>
    </citation>
    <scope>NUCLEOTIDE SEQUENCE [LARGE SCALE GENOMIC DNA]</scope>
    <source>
        <strain evidence="5 6">KCTC 52518</strain>
    </source>
</reference>
<dbReference type="InterPro" id="IPR057326">
    <property type="entry name" value="KR_dom"/>
</dbReference>
<dbReference type="InterPro" id="IPR050259">
    <property type="entry name" value="SDR"/>
</dbReference>
<feature type="domain" description="Ketoreductase" evidence="4">
    <location>
        <begin position="19"/>
        <end position="193"/>
    </location>
</feature>